<keyword evidence="4" id="KW-1185">Reference proteome</keyword>
<accession>A0A841RA50</accession>
<dbReference type="Gene3D" id="1.10.287.110">
    <property type="entry name" value="DnaJ domain"/>
    <property type="match status" value="1"/>
</dbReference>
<protein>
    <recommendedName>
        <fullName evidence="2">J domain-containing protein</fullName>
    </recommendedName>
</protein>
<evidence type="ECO:0000313" key="4">
    <source>
        <dbReference type="Proteomes" id="UP000587760"/>
    </source>
</evidence>
<dbReference type="SUPFAM" id="SSF46565">
    <property type="entry name" value="Chaperone J-domain"/>
    <property type="match status" value="1"/>
</dbReference>
<comment type="caution">
    <text evidence="3">The sequence shown here is derived from an EMBL/GenBank/DDBJ whole genome shotgun (WGS) entry which is preliminary data.</text>
</comment>
<dbReference type="Pfam" id="PF00226">
    <property type="entry name" value="DnaJ"/>
    <property type="match status" value="1"/>
</dbReference>
<dbReference type="SMART" id="SM00271">
    <property type="entry name" value="DnaJ"/>
    <property type="match status" value="1"/>
</dbReference>
<feature type="domain" description="J" evidence="2">
    <location>
        <begin position="5"/>
        <end position="67"/>
    </location>
</feature>
<feature type="region of interest" description="Disordered" evidence="1">
    <location>
        <begin position="75"/>
        <end position="94"/>
    </location>
</feature>
<name>A0A841RA50_9SPIO</name>
<evidence type="ECO:0000259" key="2">
    <source>
        <dbReference type="PROSITE" id="PS50076"/>
    </source>
</evidence>
<dbReference type="PROSITE" id="PS50076">
    <property type="entry name" value="DNAJ_2"/>
    <property type="match status" value="1"/>
</dbReference>
<dbReference type="RefSeq" id="WP_184747045.1">
    <property type="nucleotide sequence ID" value="NZ_JACHGJ010000004.1"/>
</dbReference>
<evidence type="ECO:0000256" key="1">
    <source>
        <dbReference type="SAM" id="MobiDB-lite"/>
    </source>
</evidence>
<dbReference type="EMBL" id="JACHGJ010000004">
    <property type="protein sequence ID" value="MBB6480785.1"/>
    <property type="molecule type" value="Genomic_DNA"/>
</dbReference>
<reference evidence="3 4" key="1">
    <citation type="submission" date="2020-08" db="EMBL/GenBank/DDBJ databases">
        <title>Genomic Encyclopedia of Type Strains, Phase IV (KMG-IV): sequencing the most valuable type-strain genomes for metagenomic binning, comparative biology and taxonomic classification.</title>
        <authorList>
            <person name="Goeker M."/>
        </authorList>
    </citation>
    <scope>NUCLEOTIDE SEQUENCE [LARGE SCALE GENOMIC DNA]</scope>
    <source>
        <strain evidence="3 4">DSM 2461</strain>
    </source>
</reference>
<dbReference type="Proteomes" id="UP000587760">
    <property type="component" value="Unassembled WGS sequence"/>
</dbReference>
<evidence type="ECO:0000313" key="3">
    <source>
        <dbReference type="EMBL" id="MBB6480785.1"/>
    </source>
</evidence>
<dbReference type="InterPro" id="IPR001623">
    <property type="entry name" value="DnaJ_domain"/>
</dbReference>
<sequence length="279" mass="33013">MEQKESLRVLGLSETSTLQDLSTVFRKLVKKYHPDLNRDREEWSTRQMHQLNEAYDAAFTYLSIPVAERIISSAIKSRPEPQQPQHNYRRKRDPQFSRTLETALQYMYSAMETYYQYGLDKIALRREGTRRSRYSSVIRKVKKGFQLLKPLAGSPMTAGEEEELEITVNFFRYFYKNIHIFSIRPADSTAYERKAFRHFTHGSDLIDRIIKEIMFIDFVEPFRRGRLSENIKLAEAELNTIIIDYSEALCLREAEIKKELLYTFLDLTDLQDDGRIAFY</sequence>
<gene>
    <name evidence="3" type="ORF">HNR50_002458</name>
</gene>
<dbReference type="CDD" id="cd06257">
    <property type="entry name" value="DnaJ"/>
    <property type="match status" value="1"/>
</dbReference>
<dbReference type="AlphaFoldDB" id="A0A841RA50"/>
<organism evidence="3 4">
    <name type="scientific">Spirochaeta isovalerica</name>
    <dbReference type="NCBI Taxonomy" id="150"/>
    <lineage>
        <taxon>Bacteria</taxon>
        <taxon>Pseudomonadati</taxon>
        <taxon>Spirochaetota</taxon>
        <taxon>Spirochaetia</taxon>
        <taxon>Spirochaetales</taxon>
        <taxon>Spirochaetaceae</taxon>
        <taxon>Spirochaeta</taxon>
    </lineage>
</organism>
<proteinExistence type="predicted"/>
<dbReference type="InterPro" id="IPR036869">
    <property type="entry name" value="J_dom_sf"/>
</dbReference>